<gene>
    <name evidence="2" type="ORF">G3O08_09650</name>
</gene>
<keyword evidence="3" id="KW-1185">Reference proteome</keyword>
<dbReference type="PANTHER" id="PTHR30535">
    <property type="entry name" value="VITAMIN B12-BINDING PROTEIN"/>
    <property type="match status" value="1"/>
</dbReference>
<dbReference type="Proteomes" id="UP000486602">
    <property type="component" value="Unassembled WGS sequence"/>
</dbReference>
<evidence type="ECO:0000259" key="1">
    <source>
        <dbReference type="PROSITE" id="PS50983"/>
    </source>
</evidence>
<dbReference type="AlphaFoldDB" id="A0A7K3WQJ4"/>
<proteinExistence type="predicted"/>
<dbReference type="Pfam" id="PF01497">
    <property type="entry name" value="Peripla_BP_2"/>
    <property type="match status" value="1"/>
</dbReference>
<dbReference type="PANTHER" id="PTHR30535:SF34">
    <property type="entry name" value="MOLYBDATE-BINDING PROTEIN MOLA"/>
    <property type="match status" value="1"/>
</dbReference>
<dbReference type="GO" id="GO:0071281">
    <property type="term" value="P:cellular response to iron ion"/>
    <property type="evidence" value="ECO:0007669"/>
    <property type="project" value="TreeGrafter"/>
</dbReference>
<protein>
    <submittedName>
        <fullName evidence="2">ABC transporter substrate-binding protein</fullName>
    </submittedName>
</protein>
<organism evidence="2 3">
    <name type="scientific">Cryomorpha ignava</name>
    <dbReference type="NCBI Taxonomy" id="101383"/>
    <lineage>
        <taxon>Bacteria</taxon>
        <taxon>Pseudomonadati</taxon>
        <taxon>Bacteroidota</taxon>
        <taxon>Flavobacteriia</taxon>
        <taxon>Flavobacteriales</taxon>
        <taxon>Cryomorphaceae</taxon>
        <taxon>Cryomorpha</taxon>
    </lineage>
</organism>
<name>A0A7K3WQJ4_9FLAO</name>
<evidence type="ECO:0000313" key="3">
    <source>
        <dbReference type="Proteomes" id="UP000486602"/>
    </source>
</evidence>
<feature type="domain" description="Fe/B12 periplasmic-binding" evidence="1">
    <location>
        <begin position="87"/>
        <end position="355"/>
    </location>
</feature>
<reference evidence="2 3" key="1">
    <citation type="submission" date="2020-02" db="EMBL/GenBank/DDBJ databases">
        <title>Out from the shadows clarifying the taxonomy of the family Cryomorphaceae and related taxa by utilizing the GTDB taxonomic framework.</title>
        <authorList>
            <person name="Bowman J.P."/>
        </authorList>
    </citation>
    <scope>NUCLEOTIDE SEQUENCE [LARGE SCALE GENOMIC DNA]</scope>
    <source>
        <strain evidence="2 3">QSSC 1-22</strain>
    </source>
</reference>
<dbReference type="SUPFAM" id="SSF53807">
    <property type="entry name" value="Helical backbone' metal receptor"/>
    <property type="match status" value="1"/>
</dbReference>
<dbReference type="RefSeq" id="WP_163285160.1">
    <property type="nucleotide sequence ID" value="NZ_JAAGVY010000015.1"/>
</dbReference>
<dbReference type="Gene3D" id="3.40.50.1980">
    <property type="entry name" value="Nitrogenase molybdenum iron protein domain"/>
    <property type="match status" value="2"/>
</dbReference>
<dbReference type="InterPro" id="IPR002491">
    <property type="entry name" value="ABC_transptr_periplasmic_BD"/>
</dbReference>
<sequence>MIHHLLSILVGFSLFACTNHPSEKFENPDFQKLQIDYAQGLRIWKKGDEYRVEIRNPRDTSEGVKSYFFTIKNIDNKSDSISIPVKTAALNSTTFIAYFDKLGEAGLVTGVTFADRMMNENLLNQVAQGKTIELISAGELDFEKVLSLDPDVFMVYSYGDSDFSRIEKQGIPVVLNMEYLETHPLGRAEWIKLAGILTGKAQEADSIFKSIENRYRDLQTKVEGSLSSPSVFTGSRYSDIWYAPGSESYIASYIRDAGGSYVFNNLEGAGSHEIDYEVALKAISDADYWGMVTSQDDPFTMQSILEMDDYYGTFKSFRDSNIFVCNAAKTDYFGDAVMEPDVILADMIAILHPDVLPNYVGKYFRRVE</sequence>
<comment type="caution">
    <text evidence="2">The sequence shown here is derived from an EMBL/GenBank/DDBJ whole genome shotgun (WGS) entry which is preliminary data.</text>
</comment>
<dbReference type="PROSITE" id="PS50983">
    <property type="entry name" value="FE_B12_PBP"/>
    <property type="match status" value="1"/>
</dbReference>
<dbReference type="InterPro" id="IPR050902">
    <property type="entry name" value="ABC_Transporter_SBP"/>
</dbReference>
<accession>A0A7K3WQJ4</accession>
<evidence type="ECO:0000313" key="2">
    <source>
        <dbReference type="EMBL" id="NEN23764.1"/>
    </source>
</evidence>
<dbReference type="EMBL" id="JAAGVY010000015">
    <property type="protein sequence ID" value="NEN23764.1"/>
    <property type="molecule type" value="Genomic_DNA"/>
</dbReference>